<evidence type="ECO:0000256" key="2">
    <source>
        <dbReference type="SAM" id="MobiDB-lite"/>
    </source>
</evidence>
<comment type="caution">
    <text evidence="4">The sequence shown here is derived from an EMBL/GenBank/DDBJ whole genome shotgun (WGS) entry which is preliminary data.</text>
</comment>
<dbReference type="AlphaFoldDB" id="A0A1Y1URT6"/>
<evidence type="ECO:0000256" key="1">
    <source>
        <dbReference type="ARBA" id="ARBA00022801"/>
    </source>
</evidence>
<reference evidence="4 5" key="1">
    <citation type="submission" date="2017-03" db="EMBL/GenBank/DDBJ databases">
        <title>Widespread Adenine N6-methylation of Active Genes in Fungi.</title>
        <authorList>
            <consortium name="DOE Joint Genome Institute"/>
            <person name="Mondo S.J."/>
            <person name="Dannebaum R.O."/>
            <person name="Kuo R.C."/>
            <person name="Louie K.B."/>
            <person name="Bewick A.J."/>
            <person name="Labutti K."/>
            <person name="Haridas S."/>
            <person name="Kuo A."/>
            <person name="Salamov A."/>
            <person name="Ahrendt S.R."/>
            <person name="Lau R."/>
            <person name="Bowen B.P."/>
            <person name="Lipzen A."/>
            <person name="Sullivan W."/>
            <person name="Andreopoulos W.B."/>
            <person name="Clum A."/>
            <person name="Lindquist E."/>
            <person name="Daum C."/>
            <person name="Northen T.R."/>
            <person name="Ramamoorthy G."/>
            <person name="Schmitz R.J."/>
            <person name="Gryganskyi A."/>
            <person name="Culley D."/>
            <person name="Magnuson J."/>
            <person name="James T.Y."/>
            <person name="O'Malley M.A."/>
            <person name="Stajich J.E."/>
            <person name="Spatafora J.W."/>
            <person name="Visel A."/>
            <person name="Grigoriev I.V."/>
        </authorList>
    </citation>
    <scope>NUCLEOTIDE SEQUENCE [LARGE SCALE GENOMIC DNA]</scope>
    <source>
        <strain evidence="4 5">NRRL Y-17943</strain>
    </source>
</reference>
<accession>A0A1Y1URT6</accession>
<gene>
    <name evidence="4" type="ORF">BD324DRAFT_606519</name>
</gene>
<feature type="domain" description="UFSP1/2/DUB catalytic" evidence="3">
    <location>
        <begin position="229"/>
        <end position="435"/>
    </location>
</feature>
<proteinExistence type="predicted"/>
<evidence type="ECO:0000313" key="5">
    <source>
        <dbReference type="Proteomes" id="UP000193218"/>
    </source>
</evidence>
<feature type="compositionally biased region" description="Polar residues" evidence="2">
    <location>
        <begin position="454"/>
        <end position="470"/>
    </location>
</feature>
<feature type="compositionally biased region" description="Basic and acidic residues" evidence="2">
    <location>
        <begin position="474"/>
        <end position="483"/>
    </location>
</feature>
<dbReference type="Proteomes" id="UP000193218">
    <property type="component" value="Unassembled WGS sequence"/>
</dbReference>
<dbReference type="InterPro" id="IPR012462">
    <property type="entry name" value="UFSP1/2_DUB_cat"/>
</dbReference>
<feature type="region of interest" description="Disordered" evidence="2">
    <location>
        <begin position="438"/>
        <end position="541"/>
    </location>
</feature>
<keyword evidence="1" id="KW-0378">Hydrolase</keyword>
<organism evidence="4 5">
    <name type="scientific">Kockovaella imperatae</name>
    <dbReference type="NCBI Taxonomy" id="4999"/>
    <lineage>
        <taxon>Eukaryota</taxon>
        <taxon>Fungi</taxon>
        <taxon>Dikarya</taxon>
        <taxon>Basidiomycota</taxon>
        <taxon>Agaricomycotina</taxon>
        <taxon>Tremellomycetes</taxon>
        <taxon>Tremellales</taxon>
        <taxon>Cuniculitremaceae</taxon>
        <taxon>Kockovaella</taxon>
    </lineage>
</organism>
<evidence type="ECO:0000259" key="3">
    <source>
        <dbReference type="Pfam" id="PF07910"/>
    </source>
</evidence>
<protein>
    <submittedName>
        <fullName evidence="4">Peptidase family C78-domain-containing protein</fullName>
    </submittedName>
</protein>
<dbReference type="Gene3D" id="3.90.70.130">
    <property type="match status" value="1"/>
</dbReference>
<dbReference type="GeneID" id="33555828"/>
<dbReference type="RefSeq" id="XP_021874358.1">
    <property type="nucleotide sequence ID" value="XM_022014020.1"/>
</dbReference>
<dbReference type="EMBL" id="NBSH01000001">
    <property type="protein sequence ID" value="ORX40679.1"/>
    <property type="molecule type" value="Genomic_DNA"/>
</dbReference>
<dbReference type="STRING" id="4999.A0A1Y1URT6"/>
<feature type="compositionally biased region" description="Acidic residues" evidence="2">
    <location>
        <begin position="505"/>
        <end position="514"/>
    </location>
</feature>
<name>A0A1Y1URT6_9TREE</name>
<dbReference type="GO" id="GO:0016787">
    <property type="term" value="F:hydrolase activity"/>
    <property type="evidence" value="ECO:0007669"/>
    <property type="project" value="UniProtKB-KW"/>
</dbReference>
<dbReference type="OrthoDB" id="288987at2759"/>
<evidence type="ECO:0000313" key="4">
    <source>
        <dbReference type="EMBL" id="ORX40679.1"/>
    </source>
</evidence>
<dbReference type="InParanoid" id="A0A1Y1URT6"/>
<keyword evidence="5" id="KW-1185">Reference proteome</keyword>
<dbReference type="Pfam" id="PF07910">
    <property type="entry name" value="Peptidase_C78"/>
    <property type="match status" value="1"/>
</dbReference>
<feature type="compositionally biased region" description="Basic and acidic residues" evidence="2">
    <location>
        <begin position="526"/>
        <end position="541"/>
    </location>
</feature>
<sequence length="634" mass="70281">MPDCPVCSESIDADEAAFSHHVNGHFEDRSKCIAPSKLDDHFTSDAQDEELATCPICDFPFSGIPITDRQAHVNHCADGDHASKIQVTGQPPARIRGFDPIATTVSEGGSSEDLEADFDYTPENIKRNGQAADDENIGEEDSDWIRIGWNGPAKPGGWHDWVHRKRERGDKWWDPTPPNLDLDAIPPNFCPSLIPVLHHLLTLSSAKNMTRHAVLASPTTLIKGVLGYDMGWGCGYRNTEMVITALLDFPFRPEYRTVFDAEKNGSEPCVRRTQGWIEEAWSEGFDPEGRAHFKGKLLGSSKWIGPTDIYAMFSYKGIPCQLYDFPKPQGGRGTPRTAHIALQQWVRKYFTEEDQASGGGHSDQSAYDQIMRTSQNGLGRGSPVRLTSKLPLILQHSGHSRTIVGYEEISQGNINLLLFDPGRSMSKELRKAGLEQLQVDHHRHSSSGLGLSRTESPSIRRQVHASGSRNTLRRSSDTRHSHEAMVFSPPYTNGASEFVKVDAPSPEDSDEDIEASVSANDPTPADGRHGDSNDSFEHELEPADRIRDDEQVSKGGWVRKKAKAMAPFALVRDSSKPLWEDGPGGLSKALGYFRVNLSKLSSHTEYQVLAFTGGPLLSSRERNERKRVVSQVIR</sequence>